<name>A0A7S2VN48_9DINO</name>
<protein>
    <recommendedName>
        <fullName evidence="6">FAD-binding PCMH-type domain-containing protein</fullName>
    </recommendedName>
</protein>
<accession>A0A7S2VN48</accession>
<dbReference type="PANTHER" id="PTHR42973">
    <property type="entry name" value="BINDING OXIDOREDUCTASE, PUTATIVE (AFU_ORTHOLOGUE AFUA_1G17690)-RELATED"/>
    <property type="match status" value="1"/>
</dbReference>
<dbReference type="EMBL" id="HBGW01090572">
    <property type="protein sequence ID" value="CAD9639673.1"/>
    <property type="molecule type" value="Transcribed_RNA"/>
</dbReference>
<dbReference type="InterPro" id="IPR036318">
    <property type="entry name" value="FAD-bd_PCMH-like_sf"/>
</dbReference>
<evidence type="ECO:0000313" key="7">
    <source>
        <dbReference type="EMBL" id="CAD9639673.1"/>
    </source>
</evidence>
<reference evidence="7" key="1">
    <citation type="submission" date="2021-01" db="EMBL/GenBank/DDBJ databases">
        <authorList>
            <person name="Corre E."/>
            <person name="Pelletier E."/>
            <person name="Niang G."/>
            <person name="Scheremetjew M."/>
            <person name="Finn R."/>
            <person name="Kale V."/>
            <person name="Holt S."/>
            <person name="Cochrane G."/>
            <person name="Meng A."/>
            <person name="Brown T."/>
            <person name="Cohen L."/>
        </authorList>
    </citation>
    <scope>NUCLEOTIDE SEQUENCE</scope>
    <source>
        <strain evidence="7">RCC3387</strain>
    </source>
</reference>
<dbReference type="Gene3D" id="3.30.465.10">
    <property type="match status" value="2"/>
</dbReference>
<evidence type="ECO:0000256" key="2">
    <source>
        <dbReference type="ARBA" id="ARBA00005466"/>
    </source>
</evidence>
<keyword evidence="3" id="KW-0285">Flavoprotein</keyword>
<evidence type="ECO:0000256" key="5">
    <source>
        <dbReference type="ARBA" id="ARBA00023002"/>
    </source>
</evidence>
<dbReference type="InterPro" id="IPR016166">
    <property type="entry name" value="FAD-bd_PCMH"/>
</dbReference>
<evidence type="ECO:0000259" key="6">
    <source>
        <dbReference type="PROSITE" id="PS51387"/>
    </source>
</evidence>
<keyword evidence="4" id="KW-0274">FAD</keyword>
<dbReference type="InterPro" id="IPR016169">
    <property type="entry name" value="FAD-bd_PCMH_sub2"/>
</dbReference>
<proteinExistence type="inferred from homology"/>
<dbReference type="InterPro" id="IPR050416">
    <property type="entry name" value="FAD-linked_Oxidoreductase"/>
</dbReference>
<dbReference type="InterPro" id="IPR006094">
    <property type="entry name" value="Oxid_FAD_bind_N"/>
</dbReference>
<feature type="domain" description="FAD-binding PCMH-type" evidence="6">
    <location>
        <begin position="107"/>
        <end position="288"/>
    </location>
</feature>
<sequence>MVPWCCDGSPAAWCARGDSCWPTAAELQALELDLAPQADRSLHWPGGDAPYPLPVPDDSPGGQPLYGMSQNLRPLYVQDASEAAFGSCMPGENASDFCKQSTRNWPRVWSPAFIAWPLTSTHVQRLIKFASKHRLCVGVAGTGHDFLNRHSCDQGLFIRTTLMKEIQWNLYGNNAWGHADGTVRLGPGLTFTEIQKSGSEQPRKSFVASGWCPTVGIIGWSTGGGHGPYGRSKGLGVDNILEVELVTGDGTSVVANATTNADLFWAIRGGGGSVWGVVTAITVRAHAVPERGITSVALQFIWDADDAGLEELREVVQAYPDWALGLDARWSGVGVLVSSVGGESGGPQWSLNIAYVVLGGVDEMDLQNAVEQLVPTNCSSSFAQHVTHYEDAWGFAKGASNVPPYNPAPILNASSPLWNAIESSLIDEDTMKARFPEHVVSLFHGQKSTFSGTFFHDIPGGSTEPVTATSISPGFRDATLLLEYPGSEELSANTYFSESSYELPGASWKERYWGKSNYQKLLSIKNEFDPHGLFWCHHCVGSDERDMKADRRRLGDILV</sequence>
<dbReference type="GO" id="GO:0016491">
    <property type="term" value="F:oxidoreductase activity"/>
    <property type="evidence" value="ECO:0007669"/>
    <property type="project" value="UniProtKB-KW"/>
</dbReference>
<keyword evidence="5" id="KW-0560">Oxidoreductase</keyword>
<evidence type="ECO:0000256" key="4">
    <source>
        <dbReference type="ARBA" id="ARBA00022827"/>
    </source>
</evidence>
<dbReference type="Pfam" id="PF08031">
    <property type="entry name" value="BBE"/>
    <property type="match status" value="1"/>
</dbReference>
<organism evidence="7">
    <name type="scientific">Zooxanthella nutricula</name>
    <dbReference type="NCBI Taxonomy" id="1333877"/>
    <lineage>
        <taxon>Eukaryota</taxon>
        <taxon>Sar</taxon>
        <taxon>Alveolata</taxon>
        <taxon>Dinophyceae</taxon>
        <taxon>Peridiniales</taxon>
        <taxon>Peridiniales incertae sedis</taxon>
        <taxon>Zooxanthella</taxon>
    </lineage>
</organism>
<dbReference type="SUPFAM" id="SSF56176">
    <property type="entry name" value="FAD-binding/transporter-associated domain-like"/>
    <property type="match status" value="1"/>
</dbReference>
<evidence type="ECO:0000256" key="1">
    <source>
        <dbReference type="ARBA" id="ARBA00001974"/>
    </source>
</evidence>
<comment type="cofactor">
    <cofactor evidence="1">
        <name>FAD</name>
        <dbReference type="ChEBI" id="CHEBI:57692"/>
    </cofactor>
</comment>
<comment type="similarity">
    <text evidence="2">Belongs to the oxygen-dependent FAD-linked oxidoreductase family.</text>
</comment>
<gene>
    <name evidence="7" type="ORF">BRAN1462_LOCUS57495</name>
</gene>
<dbReference type="AlphaFoldDB" id="A0A7S2VN48"/>
<dbReference type="Pfam" id="PF01565">
    <property type="entry name" value="FAD_binding_4"/>
    <property type="match status" value="1"/>
</dbReference>
<dbReference type="InterPro" id="IPR012951">
    <property type="entry name" value="BBE"/>
</dbReference>
<dbReference type="PANTHER" id="PTHR42973:SF39">
    <property type="entry name" value="FAD-BINDING PCMH-TYPE DOMAIN-CONTAINING PROTEIN"/>
    <property type="match status" value="1"/>
</dbReference>
<evidence type="ECO:0000256" key="3">
    <source>
        <dbReference type="ARBA" id="ARBA00022630"/>
    </source>
</evidence>
<dbReference type="PROSITE" id="PS51387">
    <property type="entry name" value="FAD_PCMH"/>
    <property type="match status" value="1"/>
</dbReference>
<dbReference type="GO" id="GO:0071949">
    <property type="term" value="F:FAD binding"/>
    <property type="evidence" value="ECO:0007669"/>
    <property type="project" value="InterPro"/>
</dbReference>